<dbReference type="PANTHER" id="PTHR30408:SF12">
    <property type="entry name" value="TYPE I RESTRICTION ENZYME MJAVIII SPECIFICITY SUBUNIT"/>
    <property type="match status" value="1"/>
</dbReference>
<dbReference type="OrthoDB" id="401321at2"/>
<evidence type="ECO:0000313" key="5">
    <source>
        <dbReference type="EMBL" id="VEU63226.1"/>
    </source>
</evidence>
<dbReference type="RefSeq" id="WP_129621432.1">
    <property type="nucleotide sequence ID" value="NZ_LR214972.1"/>
</dbReference>
<dbReference type="AlphaFoldDB" id="A0A449AE39"/>
<dbReference type="PANTHER" id="PTHR30408">
    <property type="entry name" value="TYPE-1 RESTRICTION ENZYME ECOKI SPECIFICITY PROTEIN"/>
    <property type="match status" value="1"/>
</dbReference>
<evidence type="ECO:0000256" key="1">
    <source>
        <dbReference type="ARBA" id="ARBA00010923"/>
    </source>
</evidence>
<evidence type="ECO:0000256" key="3">
    <source>
        <dbReference type="ARBA" id="ARBA00023125"/>
    </source>
</evidence>
<evidence type="ECO:0000313" key="6">
    <source>
        <dbReference type="Proteomes" id="UP000289952"/>
    </source>
</evidence>
<dbReference type="GO" id="GO:0003677">
    <property type="term" value="F:DNA binding"/>
    <property type="evidence" value="ECO:0007669"/>
    <property type="project" value="UniProtKB-KW"/>
</dbReference>
<gene>
    <name evidence="5" type="ORF">NCTC10118_00359</name>
</gene>
<keyword evidence="2" id="KW-0680">Restriction system</keyword>
<feature type="domain" description="Type I restriction modification DNA specificity" evidence="4">
    <location>
        <begin position="1"/>
        <end position="146"/>
    </location>
</feature>
<dbReference type="InterPro" id="IPR052021">
    <property type="entry name" value="Type-I_RS_S_subunit"/>
</dbReference>
<dbReference type="GO" id="GO:0009307">
    <property type="term" value="P:DNA restriction-modification system"/>
    <property type="evidence" value="ECO:0007669"/>
    <property type="project" value="UniProtKB-KW"/>
</dbReference>
<keyword evidence="6" id="KW-1185">Reference proteome</keyword>
<evidence type="ECO:0000256" key="2">
    <source>
        <dbReference type="ARBA" id="ARBA00022747"/>
    </source>
</evidence>
<dbReference type="EMBL" id="LR214972">
    <property type="protein sequence ID" value="VEU63226.1"/>
    <property type="molecule type" value="Genomic_DNA"/>
</dbReference>
<dbReference type="Proteomes" id="UP000289952">
    <property type="component" value="Chromosome"/>
</dbReference>
<proteinExistence type="inferred from homology"/>
<evidence type="ECO:0000259" key="4">
    <source>
        <dbReference type="Pfam" id="PF01420"/>
    </source>
</evidence>
<reference evidence="5 6" key="1">
    <citation type="submission" date="2019-01" db="EMBL/GenBank/DDBJ databases">
        <authorList>
            <consortium name="Pathogen Informatics"/>
        </authorList>
    </citation>
    <scope>NUCLEOTIDE SEQUENCE [LARGE SCALE GENOMIC DNA]</scope>
    <source>
        <strain evidence="5 6">NCTC10118</strain>
    </source>
</reference>
<sequence>MKLKEILEICYGKDQKNVEVDSSEIPILGSGGIIGYSSKYLYDKESVLIGRVGTIATPFYINKPFWTVNTLFYTKIDVTKVIPRYLYYWLLTKNLNVHREGSAVPRLTRKNLNELELVLPPINTQQHIVNTIGSVDDLIENYQGRIKIICKILSASLKQFREKTFIKYYDPQIIKSGIDKFDNTKIYIDTSKVDGINTISGGDLITYENKPSRANMKPIKNSVWFAKMKDSSKKIIVTSYDLDLVKNTIFSTGFLGISESTKLPISLLSAIIISDDFNTQRDLNSVGTTMAGINNETFLKILVPKLYENQIEEYDKKYKSFIYELSLLRQKINKLKQIKQQLLNKYF</sequence>
<organism evidence="5 6">
    <name type="scientific">Mycoplasmopsis bovirhinis</name>
    <dbReference type="NCBI Taxonomy" id="29553"/>
    <lineage>
        <taxon>Bacteria</taxon>
        <taxon>Bacillati</taxon>
        <taxon>Mycoplasmatota</taxon>
        <taxon>Mycoplasmoidales</taxon>
        <taxon>Metamycoplasmataceae</taxon>
        <taxon>Mycoplasmopsis</taxon>
    </lineage>
</organism>
<dbReference type="CDD" id="cd17288">
    <property type="entry name" value="RMtype1_S_LlaAI06ORF1089P_TRD1-CR1_like"/>
    <property type="match status" value="1"/>
</dbReference>
<comment type="similarity">
    <text evidence="1">Belongs to the type-I restriction system S methylase family.</text>
</comment>
<name>A0A449AE39_9BACT</name>
<accession>A0A449AE39</accession>
<keyword evidence="3" id="KW-0238">DNA-binding</keyword>
<dbReference type="REBASE" id="298527">
    <property type="entry name" value="S3.Mbo10118ORF356P"/>
</dbReference>
<dbReference type="Gene3D" id="3.90.220.20">
    <property type="entry name" value="DNA methylase specificity domains"/>
    <property type="match status" value="2"/>
</dbReference>
<dbReference type="SUPFAM" id="SSF116734">
    <property type="entry name" value="DNA methylase specificity domain"/>
    <property type="match status" value="2"/>
</dbReference>
<protein>
    <submittedName>
        <fullName evidence="5">Restriction-modification enzyme subunit S1B</fullName>
    </submittedName>
</protein>
<dbReference type="Pfam" id="PF01420">
    <property type="entry name" value="Methylase_S"/>
    <property type="match status" value="1"/>
</dbReference>
<dbReference type="InterPro" id="IPR044946">
    <property type="entry name" value="Restrct_endonuc_typeI_TRD_sf"/>
</dbReference>
<dbReference type="InterPro" id="IPR000055">
    <property type="entry name" value="Restrct_endonuc_typeI_TRD"/>
</dbReference>